<keyword evidence="2" id="KW-1185">Reference proteome</keyword>
<comment type="caution">
    <text evidence="1">The sequence shown here is derived from an EMBL/GenBank/DDBJ whole genome shotgun (WGS) entry which is preliminary data.</text>
</comment>
<dbReference type="Proteomes" id="UP001500058">
    <property type="component" value="Unassembled WGS sequence"/>
</dbReference>
<proteinExistence type="predicted"/>
<gene>
    <name evidence="1" type="ORF">GCM10010420_41290</name>
</gene>
<name>A0ABP5VQR8_9ACTN</name>
<evidence type="ECO:0000313" key="2">
    <source>
        <dbReference type="Proteomes" id="UP001500058"/>
    </source>
</evidence>
<accession>A0ABP5VQR8</accession>
<dbReference type="EMBL" id="BAAATJ010000021">
    <property type="protein sequence ID" value="GAA2408696.1"/>
    <property type="molecule type" value="Genomic_DNA"/>
</dbReference>
<organism evidence="1 2">
    <name type="scientific">Streptomyces glaucosporus</name>
    <dbReference type="NCBI Taxonomy" id="284044"/>
    <lineage>
        <taxon>Bacteria</taxon>
        <taxon>Bacillati</taxon>
        <taxon>Actinomycetota</taxon>
        <taxon>Actinomycetes</taxon>
        <taxon>Kitasatosporales</taxon>
        <taxon>Streptomycetaceae</taxon>
        <taxon>Streptomyces</taxon>
    </lineage>
</organism>
<sequence>MTEPRTGTAPGTTPDAASDTVVLRCGGRTVARYEHRPDLAGRESPRPFLHPVRTLGGTVVTELRPADHVHHLGVSMAVPDVSGANFWGGRTFVRGRGPTELDNHGSQRHLAWLRRGEDGFTEELAWERDGGRLLTERRTVAVRALDGACWALDFTTELTNACGEALSFGSPATNGRPGAGYGGFFWRPPIGPRPPEVFTAGARGEEAVHGSPAPWLAMAADTWTLVFAGADAATRHDPWFVRAAEYPGVGSALAWDRRLPLPPGGTVVRRVVTAVADGRLDREAAARIAARLTGEEAAP</sequence>
<dbReference type="RefSeq" id="WP_344632569.1">
    <property type="nucleotide sequence ID" value="NZ_BAAATJ010000021.1"/>
</dbReference>
<dbReference type="Pfam" id="PF14100">
    <property type="entry name" value="DUF6807"/>
    <property type="match status" value="1"/>
</dbReference>
<evidence type="ECO:0000313" key="1">
    <source>
        <dbReference type="EMBL" id="GAA2408696.1"/>
    </source>
</evidence>
<reference evidence="2" key="1">
    <citation type="journal article" date="2019" name="Int. J. Syst. Evol. Microbiol.">
        <title>The Global Catalogue of Microorganisms (GCM) 10K type strain sequencing project: providing services to taxonomists for standard genome sequencing and annotation.</title>
        <authorList>
            <consortium name="The Broad Institute Genomics Platform"/>
            <consortium name="The Broad Institute Genome Sequencing Center for Infectious Disease"/>
            <person name="Wu L."/>
            <person name="Ma J."/>
        </authorList>
    </citation>
    <scope>NUCLEOTIDE SEQUENCE [LARGE SCALE GENOMIC DNA]</scope>
    <source>
        <strain evidence="2">JCM 6921</strain>
    </source>
</reference>
<dbReference type="InterPro" id="IPR029475">
    <property type="entry name" value="DUF6807"/>
</dbReference>
<protein>
    <submittedName>
        <fullName evidence="1">PmoA family protein</fullName>
    </submittedName>
</protein>